<keyword evidence="6" id="KW-0206">Cytoskeleton</keyword>
<dbReference type="GO" id="GO:0005874">
    <property type="term" value="C:microtubule"/>
    <property type="evidence" value="ECO:0007669"/>
    <property type="project" value="UniProtKB-KW"/>
</dbReference>
<organism evidence="10 11">
    <name type="scientific">Phaeosphaeria nodorum (strain SN15 / ATCC MYA-4574 / FGSC 10173)</name>
    <name type="common">Glume blotch fungus</name>
    <name type="synonym">Parastagonospora nodorum</name>
    <dbReference type="NCBI Taxonomy" id="321614"/>
    <lineage>
        <taxon>Eukaryota</taxon>
        <taxon>Fungi</taxon>
        <taxon>Dikarya</taxon>
        <taxon>Ascomycota</taxon>
        <taxon>Pezizomycotina</taxon>
        <taxon>Dothideomycetes</taxon>
        <taxon>Pleosporomycetidae</taxon>
        <taxon>Pleosporales</taxon>
        <taxon>Pleosporineae</taxon>
        <taxon>Phaeosphaeriaceae</taxon>
        <taxon>Parastagonospora</taxon>
    </lineage>
</organism>
<comment type="subcellular location">
    <subcellularLocation>
        <location evidence="1">Cytoplasm</location>
        <location evidence="1">Cytoskeleton</location>
    </subcellularLocation>
</comment>
<dbReference type="Proteomes" id="UP000001055">
    <property type="component" value="Unassembled WGS sequence"/>
</dbReference>
<dbReference type="PANTHER" id="PTHR10921:SF1">
    <property type="entry name" value="NUCLEAR DISTRIBUTION PROTEIN NUDE HOMOLOG"/>
    <property type="match status" value="1"/>
</dbReference>
<name>Q0UZJ3_PHANO</name>
<dbReference type="Pfam" id="PF04880">
    <property type="entry name" value="NUDE_C"/>
    <property type="match status" value="1"/>
</dbReference>
<dbReference type="KEGG" id="pno:SNOG_02821"/>
<reference evidence="11" key="1">
    <citation type="journal article" date="2007" name="Plant Cell">
        <title>Dothideomycete-plant interactions illuminated by genome sequencing and EST analysis of the wheat pathogen Stagonospora nodorum.</title>
        <authorList>
            <person name="Hane J.K."/>
            <person name="Lowe R.G."/>
            <person name="Solomon P.S."/>
            <person name="Tan K.C."/>
            <person name="Schoch C.L."/>
            <person name="Spatafora J.W."/>
            <person name="Crous P.W."/>
            <person name="Kodira C."/>
            <person name="Birren B.W."/>
            <person name="Galagan J.E."/>
            <person name="Torriani S.F."/>
            <person name="McDonald B.A."/>
            <person name="Oliver R.P."/>
        </authorList>
    </citation>
    <scope>NUCLEOTIDE SEQUENCE [LARGE SCALE GENOMIC DNA]</scope>
    <source>
        <strain evidence="11">SN15 / ATCC MYA-4574 / FGSC 10173</strain>
    </source>
</reference>
<dbReference type="HOGENOM" id="CLU_577595_0_0_1"/>
<evidence type="ECO:0000256" key="6">
    <source>
        <dbReference type="ARBA" id="ARBA00023212"/>
    </source>
</evidence>
<feature type="compositionally biased region" description="Basic and acidic residues" evidence="8">
    <location>
        <begin position="43"/>
        <end position="65"/>
    </location>
</feature>
<keyword evidence="5 7" id="KW-0175">Coiled coil</keyword>
<evidence type="ECO:0000256" key="8">
    <source>
        <dbReference type="SAM" id="MobiDB-lite"/>
    </source>
</evidence>
<dbReference type="GeneID" id="5970272"/>
<keyword evidence="3" id="KW-0963">Cytoplasm</keyword>
<evidence type="ECO:0000256" key="1">
    <source>
        <dbReference type="ARBA" id="ARBA00004245"/>
    </source>
</evidence>
<keyword evidence="4" id="KW-0493">Microtubule</keyword>
<sequence length="473" mass="53407">MADETPSSPPSGGWASIQEELAYYKSQYETLETELQEFQNSSKELEAELERDVEESEKRERKLQEKAERLGFEVEEWKSKYKQSKTEANNAQNTLQKEITALRDGQRTLQLKLRDIEVQSDDFERQARHQMSSLEDVESKYNVSIERAVMLEEELKIGEQEREGLRIETQRLRDELGLVAATLASFGSIDDRDYPLFSHRGVNPSTQQRSSTIRYHTAVTAIVGRACLHSNGTFHAYAQAQGIHCSRPRCYTSRWSAPVETAKAFAWSKHTRSTQAKHGHEWACNAIDQDDGTCAAGPTTQCRRQCASSGFAEVWFSLPDSRADWQDAETRRTGVLRALQASRADKYTATSQPTEWKRIGTPRSQQRYIAKQQKTVLACFSSVFSQPRSCRLWGVSADFRSACPARASRLAAGPAAAHRYHPKLVDRRAGLACSGQKAGAVYNDPKAEAAQERRWVITRALPLAHVYNVREAP</sequence>
<dbReference type="GO" id="GO:0051642">
    <property type="term" value="P:centrosome localization"/>
    <property type="evidence" value="ECO:0000318"/>
    <property type="project" value="GO_Central"/>
</dbReference>
<dbReference type="GO" id="GO:0007059">
    <property type="term" value="P:chromosome segregation"/>
    <property type="evidence" value="ECO:0000318"/>
    <property type="project" value="GO_Central"/>
</dbReference>
<dbReference type="InterPro" id="IPR033494">
    <property type="entry name" value="NUDE"/>
</dbReference>
<evidence type="ECO:0000259" key="9">
    <source>
        <dbReference type="Pfam" id="PF04880"/>
    </source>
</evidence>
<dbReference type="GO" id="GO:0008017">
    <property type="term" value="F:microtubule binding"/>
    <property type="evidence" value="ECO:0000318"/>
    <property type="project" value="GO_Central"/>
</dbReference>
<evidence type="ECO:0000313" key="10">
    <source>
        <dbReference type="EMBL" id="EAT89552.2"/>
    </source>
</evidence>
<dbReference type="InterPro" id="IPR006964">
    <property type="entry name" value="NUDE_dom"/>
</dbReference>
<evidence type="ECO:0000313" key="11">
    <source>
        <dbReference type="Proteomes" id="UP000001055"/>
    </source>
</evidence>
<dbReference type="GO" id="GO:0000132">
    <property type="term" value="P:establishment of mitotic spindle orientation"/>
    <property type="evidence" value="ECO:0000318"/>
    <property type="project" value="GO_Central"/>
</dbReference>
<evidence type="ECO:0000256" key="7">
    <source>
        <dbReference type="SAM" id="Coils"/>
    </source>
</evidence>
<evidence type="ECO:0000256" key="4">
    <source>
        <dbReference type="ARBA" id="ARBA00022701"/>
    </source>
</evidence>
<dbReference type="AlphaFoldDB" id="Q0UZJ3"/>
<gene>
    <name evidence="10" type="ORF">SNOG_02821</name>
</gene>
<dbReference type="GO" id="GO:0047496">
    <property type="term" value="P:vesicle transport along microtubule"/>
    <property type="evidence" value="ECO:0000318"/>
    <property type="project" value="GO_Central"/>
</dbReference>
<evidence type="ECO:0000256" key="3">
    <source>
        <dbReference type="ARBA" id="ARBA00022490"/>
    </source>
</evidence>
<dbReference type="InParanoid" id="Q0UZJ3"/>
<dbReference type="Gene3D" id="6.10.250.1080">
    <property type="match status" value="1"/>
</dbReference>
<dbReference type="eggNOG" id="KOG1853">
    <property type="taxonomic scope" value="Eukaryota"/>
</dbReference>
<dbReference type="PANTHER" id="PTHR10921">
    <property type="entry name" value="NUCLEAR DISTRIBUTION PROTEIN NUDE HOMOLOG 1"/>
    <property type="match status" value="1"/>
</dbReference>
<evidence type="ECO:0000256" key="5">
    <source>
        <dbReference type="ARBA" id="ARBA00023054"/>
    </source>
</evidence>
<protein>
    <recommendedName>
        <fullName evidence="9">NUDE domain-containing protein</fullName>
    </recommendedName>
</protein>
<feature type="region of interest" description="Disordered" evidence="8">
    <location>
        <begin position="36"/>
        <end position="65"/>
    </location>
</feature>
<dbReference type="STRING" id="321614.Q0UZJ3"/>
<comment type="similarity">
    <text evidence="2">Belongs to the nudE family.</text>
</comment>
<feature type="coiled-coil region" evidence="7">
    <location>
        <begin position="134"/>
        <end position="175"/>
    </location>
</feature>
<dbReference type="GO" id="GO:0007020">
    <property type="term" value="P:microtubule nucleation"/>
    <property type="evidence" value="ECO:0000318"/>
    <property type="project" value="GO_Central"/>
</dbReference>
<dbReference type="EMBL" id="CH445328">
    <property type="protein sequence ID" value="EAT89552.2"/>
    <property type="molecule type" value="Genomic_DNA"/>
</dbReference>
<dbReference type="GO" id="GO:0005871">
    <property type="term" value="C:kinesin complex"/>
    <property type="evidence" value="ECO:0000318"/>
    <property type="project" value="GO_Central"/>
</dbReference>
<proteinExistence type="inferred from homology"/>
<accession>Q0UZJ3</accession>
<dbReference type="GO" id="GO:0000776">
    <property type="term" value="C:kinetochore"/>
    <property type="evidence" value="ECO:0000318"/>
    <property type="project" value="GO_Central"/>
</dbReference>
<dbReference type="VEuPathDB" id="FungiDB:JI435_028210"/>
<feature type="domain" description="NUDE" evidence="9">
    <location>
        <begin position="133"/>
        <end position="176"/>
    </location>
</feature>
<dbReference type="RefSeq" id="XP_001793415.1">
    <property type="nucleotide sequence ID" value="XM_001793363.1"/>
</dbReference>
<evidence type="ECO:0000256" key="2">
    <source>
        <dbReference type="ARBA" id="ARBA00007429"/>
    </source>
</evidence>